<feature type="region of interest" description="Disordered" evidence="1">
    <location>
        <begin position="14"/>
        <end position="33"/>
    </location>
</feature>
<feature type="compositionally biased region" description="Polar residues" evidence="1">
    <location>
        <begin position="15"/>
        <end position="32"/>
    </location>
</feature>
<proteinExistence type="predicted"/>
<dbReference type="EMBL" id="JAZDQV010000002">
    <property type="protein sequence ID" value="MEE1876542.1"/>
    <property type="molecule type" value="Genomic_DNA"/>
</dbReference>
<protein>
    <recommendedName>
        <fullName evidence="4">Secreted protein</fullName>
    </recommendedName>
</protein>
<accession>A0ABU7GC70</accession>
<dbReference type="Proteomes" id="UP001343492">
    <property type="component" value="Unassembled WGS sequence"/>
</dbReference>
<evidence type="ECO:0000256" key="1">
    <source>
        <dbReference type="SAM" id="MobiDB-lite"/>
    </source>
</evidence>
<evidence type="ECO:0000313" key="3">
    <source>
        <dbReference type="Proteomes" id="UP001343492"/>
    </source>
</evidence>
<name>A0ABU7GC70_9SPHN</name>
<comment type="caution">
    <text evidence="2">The sequence shown here is derived from an EMBL/GenBank/DDBJ whole genome shotgun (WGS) entry which is preliminary data.</text>
</comment>
<keyword evidence="3" id="KW-1185">Reference proteome</keyword>
<reference evidence="2 3" key="1">
    <citation type="submission" date="2024-01" db="EMBL/GenBank/DDBJ databases">
        <title>The genome sequence of Erythrobacteraceae sp. strain 1XM1-14.</title>
        <authorList>
            <person name="Liu Y."/>
        </authorList>
    </citation>
    <scope>NUCLEOTIDE SEQUENCE [LARGE SCALE GENOMIC DNA]</scope>
    <source>
        <strain evidence="2 3">1XM1-14</strain>
    </source>
</reference>
<evidence type="ECO:0008006" key="4">
    <source>
        <dbReference type="Google" id="ProtNLM"/>
    </source>
</evidence>
<dbReference type="RefSeq" id="WP_354143651.1">
    <property type="nucleotide sequence ID" value="NZ_JAZDQV010000002.1"/>
</dbReference>
<sequence>MSIWSALAPAAALVSTGSSTGPPSNASGQPWRSASIACAARRDGEGAWPVRV</sequence>
<evidence type="ECO:0000313" key="2">
    <source>
        <dbReference type="EMBL" id="MEE1876542.1"/>
    </source>
</evidence>
<organism evidence="2 3">
    <name type="scientific">Altererythrobacter litoralis</name>
    <dbReference type="NCBI Taxonomy" id="3113904"/>
    <lineage>
        <taxon>Bacteria</taxon>
        <taxon>Pseudomonadati</taxon>
        <taxon>Pseudomonadota</taxon>
        <taxon>Alphaproteobacteria</taxon>
        <taxon>Sphingomonadales</taxon>
        <taxon>Erythrobacteraceae</taxon>
        <taxon>Altererythrobacter</taxon>
    </lineage>
</organism>
<gene>
    <name evidence="2" type="ORF">VRS74_02435</name>
</gene>